<dbReference type="InterPro" id="IPR021884">
    <property type="entry name" value="Ice-bd_prot"/>
</dbReference>
<protein>
    <submittedName>
        <fullName evidence="4">DUF3494 domain-containing protein</fullName>
    </submittedName>
</protein>
<sequence>MIKNLLLTCLSVTLLSTVSASFGQAPNLGTAATFALFTANGAFTNSGASLVTGDIGTNVGAFSGFPSPGTVIGNIRLPTSPEAAQAAIDVVAAYNSLTPAVCGTTIPAELSSLTLTAGISCQNLADPTTLNGTLTLSGPGIFIIKLNSALTTATNSTILLTNGATANNVFFQINGAATLGTGSTFKGTILATGAIVLATQASLEGRGLSTAGAITLNNNNVTVTGNVLLPDLTPIINLPSNNFTTSGADLVKNFTMGIYEVAGQPTSSGNIVFTITAPFGYTLAFNSSLTSIDVSGGSTIAVNNTNWAVTSNNGLQLTLTIKPGQFIAASPGNSIIGFTITRTVANSNGTANITVNVADDASKTYDNNPANNIYARNINAL</sequence>
<feature type="chain" id="PRO_5026190478" evidence="3">
    <location>
        <begin position="26"/>
        <end position="381"/>
    </location>
</feature>
<dbReference type="AlphaFoldDB" id="A0A6G9AGU4"/>
<dbReference type="RefSeq" id="WP_167205121.1">
    <property type="nucleotide sequence ID" value="NZ_CP050063.1"/>
</dbReference>
<dbReference type="KEGG" id="spib:G8759_03115"/>
<keyword evidence="5" id="KW-1185">Reference proteome</keyword>
<feature type="signal peptide" evidence="3">
    <location>
        <begin position="1"/>
        <end position="25"/>
    </location>
</feature>
<organism evidence="4 5">
    <name type="scientific">Spirosoma aureum</name>
    <dbReference type="NCBI Taxonomy" id="2692134"/>
    <lineage>
        <taxon>Bacteria</taxon>
        <taxon>Pseudomonadati</taxon>
        <taxon>Bacteroidota</taxon>
        <taxon>Cytophagia</taxon>
        <taxon>Cytophagales</taxon>
        <taxon>Cytophagaceae</taxon>
        <taxon>Spirosoma</taxon>
    </lineage>
</organism>
<dbReference type="Pfam" id="PF11999">
    <property type="entry name" value="Ice_binding"/>
    <property type="match status" value="1"/>
</dbReference>
<evidence type="ECO:0000313" key="4">
    <source>
        <dbReference type="EMBL" id="QIP11692.1"/>
    </source>
</evidence>
<proteinExistence type="inferred from homology"/>
<gene>
    <name evidence="4" type="ORF">G8759_03115</name>
</gene>
<comment type="similarity">
    <text evidence="1">Belongs to the ice-binding protein family.</text>
</comment>
<reference evidence="4 5" key="1">
    <citation type="submission" date="2020-03" db="EMBL/GenBank/DDBJ databases">
        <authorList>
            <person name="Kim M.K."/>
        </authorList>
    </citation>
    <scope>NUCLEOTIDE SEQUENCE [LARGE SCALE GENOMIC DNA]</scope>
    <source>
        <strain evidence="4 5">BT328</strain>
    </source>
</reference>
<keyword evidence="2 3" id="KW-0732">Signal</keyword>
<evidence type="ECO:0000256" key="2">
    <source>
        <dbReference type="ARBA" id="ARBA00022729"/>
    </source>
</evidence>
<evidence type="ECO:0000256" key="1">
    <source>
        <dbReference type="ARBA" id="ARBA00005445"/>
    </source>
</evidence>
<name>A0A6G9AGU4_9BACT</name>
<evidence type="ECO:0000313" key="5">
    <source>
        <dbReference type="Proteomes" id="UP000501802"/>
    </source>
</evidence>
<dbReference type="EMBL" id="CP050063">
    <property type="protein sequence ID" value="QIP11692.1"/>
    <property type="molecule type" value="Genomic_DNA"/>
</dbReference>
<dbReference type="Proteomes" id="UP000501802">
    <property type="component" value="Chromosome"/>
</dbReference>
<evidence type="ECO:0000256" key="3">
    <source>
        <dbReference type="SAM" id="SignalP"/>
    </source>
</evidence>
<accession>A0A6G9AGU4</accession>